<keyword evidence="1" id="KW-0812">Transmembrane</keyword>
<keyword evidence="1" id="KW-1133">Transmembrane helix</keyword>
<evidence type="ECO:0000313" key="2">
    <source>
        <dbReference type="EMBL" id="KAL3806422.1"/>
    </source>
</evidence>
<reference evidence="2 3" key="1">
    <citation type="submission" date="2024-10" db="EMBL/GenBank/DDBJ databases">
        <title>Updated reference genomes for cyclostephanoid diatoms.</title>
        <authorList>
            <person name="Roberts W.R."/>
            <person name="Alverson A.J."/>
        </authorList>
    </citation>
    <scope>NUCLEOTIDE SEQUENCE [LARGE SCALE GENOMIC DNA]</scope>
    <source>
        <strain evidence="2 3">AJA228-03</strain>
    </source>
</reference>
<dbReference type="AlphaFoldDB" id="A0ABD3R2K6"/>
<protein>
    <submittedName>
        <fullName evidence="2">Uncharacterized protein</fullName>
    </submittedName>
</protein>
<dbReference type="EMBL" id="JALLPB020000813">
    <property type="protein sequence ID" value="KAL3806422.1"/>
    <property type="molecule type" value="Genomic_DNA"/>
</dbReference>
<evidence type="ECO:0000256" key="1">
    <source>
        <dbReference type="SAM" id="Phobius"/>
    </source>
</evidence>
<evidence type="ECO:0000313" key="3">
    <source>
        <dbReference type="Proteomes" id="UP001530377"/>
    </source>
</evidence>
<name>A0ABD3R2K6_9STRA</name>
<accession>A0ABD3R2K6</accession>
<organism evidence="2 3">
    <name type="scientific">Cyclostephanos tholiformis</name>
    <dbReference type="NCBI Taxonomy" id="382380"/>
    <lineage>
        <taxon>Eukaryota</taxon>
        <taxon>Sar</taxon>
        <taxon>Stramenopiles</taxon>
        <taxon>Ochrophyta</taxon>
        <taxon>Bacillariophyta</taxon>
        <taxon>Coscinodiscophyceae</taxon>
        <taxon>Thalassiosirophycidae</taxon>
        <taxon>Stephanodiscales</taxon>
        <taxon>Stephanodiscaceae</taxon>
        <taxon>Cyclostephanos</taxon>
    </lineage>
</organism>
<feature type="transmembrane region" description="Helical" evidence="1">
    <location>
        <begin position="9"/>
        <end position="27"/>
    </location>
</feature>
<proteinExistence type="predicted"/>
<sequence>MTQNGTKRAAITLLMGVLLYSIIQFRFKSYRTIAKKNEVERSRFAINAAKEESRRVLRRMGQGLPRHKAISARKRAHELLSKVANDVAVPFDDDDDDDSYENAMDAPVDLAIAADDDTVPILPINQRKFAVRNGTSGQGTVADVLPRLISMSARTRKIDETKLPYKCGAILYDHQIPGEGGVALNDWIKVLAESNDGASFISSEELNSRESYIMKVERNIQRIGQNDWTIIHSHRNGLAFGTDEKTLLSWRETVERRNCHFVAAVIFSDPLDHSIKHTKHRFTECDCSVAEFYDAISRVDIENSVTYEPLLSNPWKGQLDHFLSNSDRDTPMDTKDKIKMAMKVLKEHFDIVKVEGKGDFSEELAKITGWSADNRVKKASVSDKEDLVYSKELVSAFGKISSKNGDADFIDAVNHVYHSSLSFLVMQ</sequence>
<comment type="caution">
    <text evidence="2">The sequence shown here is derived from an EMBL/GenBank/DDBJ whole genome shotgun (WGS) entry which is preliminary data.</text>
</comment>
<keyword evidence="3" id="KW-1185">Reference proteome</keyword>
<dbReference type="Proteomes" id="UP001530377">
    <property type="component" value="Unassembled WGS sequence"/>
</dbReference>
<keyword evidence="1" id="KW-0472">Membrane</keyword>
<gene>
    <name evidence="2" type="ORF">ACHAXA_002668</name>
</gene>